<sequence>MAKLSADQITSLCENYRKAAYVQPGRAEMGQKSESFRLLEHGLEFHNLDFDELIASILGLTSTLSDPGLSIISSDHTALWSWCGEFLFGVRSTFFEGEKPNLKPLFKNAILVSIAHSKAYDPREIDLSLILSYIVFPLLEAILKRAACEYMAPDGSVIKPFHKPDGKNLYTNKNTCSNLYAMLTLHYTHIASPELKKDLDTYKAHIELLDKEKSPFEMIFFWRNDTLHGNLHYPTIAGTLLNLCLLIIIHELKDQYNERRDTLVQRIEWFFCKSPDAFLYYPQQ</sequence>
<accession>A0A1H2M4R5</accession>
<dbReference type="OrthoDB" id="7068688at2"/>
<keyword evidence="2" id="KW-1185">Reference proteome</keyword>
<dbReference type="RefSeq" id="WP_130909175.1">
    <property type="nucleotide sequence ID" value="NZ_LS483433.1"/>
</dbReference>
<dbReference type="Proteomes" id="UP000198600">
    <property type="component" value="Chromosome I"/>
</dbReference>
<name>A0A1H2M4R5_9PSED</name>
<organism evidence="1 2">
    <name type="scientific">Pseudomonas mucidolens</name>
    <dbReference type="NCBI Taxonomy" id="46679"/>
    <lineage>
        <taxon>Bacteria</taxon>
        <taxon>Pseudomonadati</taxon>
        <taxon>Pseudomonadota</taxon>
        <taxon>Gammaproteobacteria</taxon>
        <taxon>Pseudomonadales</taxon>
        <taxon>Pseudomonadaceae</taxon>
        <taxon>Pseudomonas</taxon>
    </lineage>
</organism>
<proteinExistence type="predicted"/>
<gene>
    <name evidence="1" type="ORF">SAMN05216202_1009</name>
</gene>
<evidence type="ECO:0000313" key="1">
    <source>
        <dbReference type="EMBL" id="SDU88102.1"/>
    </source>
</evidence>
<evidence type="ECO:0000313" key="2">
    <source>
        <dbReference type="Proteomes" id="UP000198600"/>
    </source>
</evidence>
<dbReference type="EMBL" id="LT629802">
    <property type="protein sequence ID" value="SDU88102.1"/>
    <property type="molecule type" value="Genomic_DNA"/>
</dbReference>
<protein>
    <submittedName>
        <fullName evidence="1">Uncharacterized protein</fullName>
    </submittedName>
</protein>
<reference evidence="2" key="1">
    <citation type="submission" date="2016-10" db="EMBL/GenBank/DDBJ databases">
        <authorList>
            <person name="Varghese N."/>
            <person name="Submissions S."/>
        </authorList>
    </citation>
    <scope>NUCLEOTIDE SEQUENCE [LARGE SCALE GENOMIC DNA]</scope>
    <source>
        <strain evidence="2">LMG 2223</strain>
    </source>
</reference>
<dbReference type="AlphaFoldDB" id="A0A1H2M4R5"/>